<proteinExistence type="predicted"/>
<organism evidence="3 4">
    <name type="scientific">Ruicaihuangia caeni</name>
    <dbReference type="NCBI Taxonomy" id="3042517"/>
    <lineage>
        <taxon>Bacteria</taxon>
        <taxon>Bacillati</taxon>
        <taxon>Actinomycetota</taxon>
        <taxon>Actinomycetes</taxon>
        <taxon>Micrococcales</taxon>
        <taxon>Microbacteriaceae</taxon>
        <taxon>Ruicaihuangia</taxon>
    </lineage>
</organism>
<keyword evidence="1" id="KW-0472">Membrane</keyword>
<evidence type="ECO:0000259" key="2">
    <source>
        <dbReference type="Pfam" id="PF11181"/>
    </source>
</evidence>
<keyword evidence="1" id="KW-0812">Transmembrane</keyword>
<dbReference type="InterPro" id="IPR025889">
    <property type="entry name" value="GSP17M-like_dom"/>
</dbReference>
<name>A0AAW6T780_9MICO</name>
<dbReference type="EMBL" id="JASATX010000006">
    <property type="protein sequence ID" value="MDI2099667.1"/>
    <property type="molecule type" value="Genomic_DNA"/>
</dbReference>
<feature type="domain" description="General stress protein 17M-like" evidence="2">
    <location>
        <begin position="22"/>
        <end position="99"/>
    </location>
</feature>
<keyword evidence="1" id="KW-1133">Transmembrane helix</keyword>
<evidence type="ECO:0000313" key="3">
    <source>
        <dbReference type="EMBL" id="MDI2099667.1"/>
    </source>
</evidence>
<keyword evidence="4" id="KW-1185">Reference proteome</keyword>
<gene>
    <name evidence="3" type="ORF">QF206_11895</name>
</gene>
<dbReference type="AlphaFoldDB" id="A0AAW6T780"/>
<reference evidence="3 4" key="1">
    <citation type="submission" date="2023-04" db="EMBL/GenBank/DDBJ databases">
        <title>Klugiella caeni sp. nov. isolated from the sludge of biochemical tank.</title>
        <authorList>
            <person name="Geng K."/>
        </authorList>
    </citation>
    <scope>NUCLEOTIDE SEQUENCE [LARGE SCALE GENOMIC DNA]</scope>
    <source>
        <strain evidence="3 4">YN-L-19</strain>
    </source>
</reference>
<evidence type="ECO:0000313" key="4">
    <source>
        <dbReference type="Proteomes" id="UP001321506"/>
    </source>
</evidence>
<feature type="transmembrane region" description="Helical" evidence="1">
    <location>
        <begin position="71"/>
        <end position="94"/>
    </location>
</feature>
<evidence type="ECO:0000256" key="1">
    <source>
        <dbReference type="SAM" id="Phobius"/>
    </source>
</evidence>
<comment type="caution">
    <text evidence="3">The sequence shown here is derived from an EMBL/GenBank/DDBJ whole genome shotgun (WGS) entry which is preliminary data.</text>
</comment>
<protein>
    <recommendedName>
        <fullName evidence="2">General stress protein 17M-like domain-containing protein</fullName>
    </recommendedName>
</protein>
<sequence>MTNPSMFSRRGALEPRVPRGDVLGTYETYAEAQQVIGRLAHSDFDVKRLSIVGNDLKTVERVTGKLTYGRTALAGALSGAWFGLFMGLVFFIFSPTPNPSVVFSAVLIGAGFGMLFSLANYAVSRRRRDFTSTHQVIASNYQIVVDPALTAQAQALLGQTPSQE</sequence>
<dbReference type="Proteomes" id="UP001321506">
    <property type="component" value="Unassembled WGS sequence"/>
</dbReference>
<dbReference type="Pfam" id="PF11181">
    <property type="entry name" value="YflT"/>
    <property type="match status" value="1"/>
</dbReference>
<accession>A0AAW6T780</accession>
<feature type="transmembrane region" description="Helical" evidence="1">
    <location>
        <begin position="100"/>
        <end position="123"/>
    </location>
</feature>